<comment type="caution">
    <text evidence="1">The sequence shown here is derived from an EMBL/GenBank/DDBJ whole genome shotgun (WGS) entry which is preliminary data.</text>
</comment>
<accession>A0A3S5B8W0</accession>
<keyword evidence="2" id="KW-1185">Reference proteome</keyword>
<dbReference type="AlphaFoldDB" id="A0A3S5B8W0"/>
<gene>
    <name evidence="1" type="ORF">PXEA_LOCUS9796</name>
</gene>
<sequence>MSTNNSHVIGLSFATHLLHVHSNSVFLLLASGGLVRLLHDLVYELDKVDGELVAVFQAALESEVITCDLNCVPLDLTAVAKIF</sequence>
<name>A0A3S5B8W0_9PLAT</name>
<evidence type="ECO:0000313" key="2">
    <source>
        <dbReference type="Proteomes" id="UP000784294"/>
    </source>
</evidence>
<protein>
    <submittedName>
        <fullName evidence="1">Uncharacterized protein</fullName>
    </submittedName>
</protein>
<dbReference type="Proteomes" id="UP000784294">
    <property type="component" value="Unassembled WGS sequence"/>
</dbReference>
<proteinExistence type="predicted"/>
<reference evidence="1" key="1">
    <citation type="submission" date="2018-11" db="EMBL/GenBank/DDBJ databases">
        <authorList>
            <consortium name="Pathogen Informatics"/>
        </authorList>
    </citation>
    <scope>NUCLEOTIDE SEQUENCE</scope>
</reference>
<organism evidence="1 2">
    <name type="scientific">Protopolystoma xenopodis</name>
    <dbReference type="NCBI Taxonomy" id="117903"/>
    <lineage>
        <taxon>Eukaryota</taxon>
        <taxon>Metazoa</taxon>
        <taxon>Spiralia</taxon>
        <taxon>Lophotrochozoa</taxon>
        <taxon>Platyhelminthes</taxon>
        <taxon>Monogenea</taxon>
        <taxon>Polyopisthocotylea</taxon>
        <taxon>Polystomatidea</taxon>
        <taxon>Polystomatidae</taxon>
        <taxon>Protopolystoma</taxon>
    </lineage>
</organism>
<evidence type="ECO:0000313" key="1">
    <source>
        <dbReference type="EMBL" id="VEL16356.1"/>
    </source>
</evidence>
<dbReference type="EMBL" id="CAAALY010028124">
    <property type="protein sequence ID" value="VEL16356.1"/>
    <property type="molecule type" value="Genomic_DNA"/>
</dbReference>